<name>A0A8R7JYU4_TRIUA</name>
<evidence type="ECO:0000313" key="1">
    <source>
        <dbReference type="EnsemblPlants" id="TuG1812G0100001986.01.T05"/>
    </source>
</evidence>
<organism evidence="1 2">
    <name type="scientific">Triticum urartu</name>
    <name type="common">Red wild einkorn</name>
    <name type="synonym">Crithodium urartu</name>
    <dbReference type="NCBI Taxonomy" id="4572"/>
    <lineage>
        <taxon>Eukaryota</taxon>
        <taxon>Viridiplantae</taxon>
        <taxon>Streptophyta</taxon>
        <taxon>Embryophyta</taxon>
        <taxon>Tracheophyta</taxon>
        <taxon>Spermatophyta</taxon>
        <taxon>Magnoliopsida</taxon>
        <taxon>Liliopsida</taxon>
        <taxon>Poales</taxon>
        <taxon>Poaceae</taxon>
        <taxon>BOP clade</taxon>
        <taxon>Pooideae</taxon>
        <taxon>Triticodae</taxon>
        <taxon>Triticeae</taxon>
        <taxon>Triticinae</taxon>
        <taxon>Triticum</taxon>
    </lineage>
</organism>
<reference evidence="1" key="2">
    <citation type="submission" date="2018-03" db="EMBL/GenBank/DDBJ databases">
        <title>The Triticum urartu genome reveals the dynamic nature of wheat genome evolution.</title>
        <authorList>
            <person name="Ling H."/>
            <person name="Ma B."/>
            <person name="Shi X."/>
            <person name="Liu H."/>
            <person name="Dong L."/>
            <person name="Sun H."/>
            <person name="Cao Y."/>
            <person name="Gao Q."/>
            <person name="Zheng S."/>
            <person name="Li Y."/>
            <person name="Yu Y."/>
            <person name="Du H."/>
            <person name="Qi M."/>
            <person name="Li Y."/>
            <person name="Yu H."/>
            <person name="Cui Y."/>
            <person name="Wang N."/>
            <person name="Chen C."/>
            <person name="Wu H."/>
            <person name="Zhao Y."/>
            <person name="Zhang J."/>
            <person name="Li Y."/>
            <person name="Zhou W."/>
            <person name="Zhang B."/>
            <person name="Hu W."/>
            <person name="Eijk M."/>
            <person name="Tang J."/>
            <person name="Witsenboer H."/>
            <person name="Zhao S."/>
            <person name="Li Z."/>
            <person name="Zhang A."/>
            <person name="Wang D."/>
            <person name="Liang C."/>
        </authorList>
    </citation>
    <scope>NUCLEOTIDE SEQUENCE [LARGE SCALE GENOMIC DNA]</scope>
    <source>
        <strain evidence="1">cv. G1812</strain>
    </source>
</reference>
<protein>
    <submittedName>
        <fullName evidence="1">Uncharacterized protein</fullName>
    </submittedName>
</protein>
<reference evidence="1" key="3">
    <citation type="submission" date="2022-06" db="UniProtKB">
        <authorList>
            <consortium name="EnsemblPlants"/>
        </authorList>
    </citation>
    <scope>IDENTIFICATION</scope>
</reference>
<accession>A0A8R7JYU4</accession>
<keyword evidence="2" id="KW-1185">Reference proteome</keyword>
<dbReference type="AlphaFoldDB" id="A0A8R7JYU4"/>
<dbReference type="Proteomes" id="UP000015106">
    <property type="component" value="Chromosome 1"/>
</dbReference>
<reference evidence="2" key="1">
    <citation type="journal article" date="2013" name="Nature">
        <title>Draft genome of the wheat A-genome progenitor Triticum urartu.</title>
        <authorList>
            <person name="Ling H.Q."/>
            <person name="Zhao S."/>
            <person name="Liu D."/>
            <person name="Wang J."/>
            <person name="Sun H."/>
            <person name="Zhang C."/>
            <person name="Fan H."/>
            <person name="Li D."/>
            <person name="Dong L."/>
            <person name="Tao Y."/>
            <person name="Gao C."/>
            <person name="Wu H."/>
            <person name="Li Y."/>
            <person name="Cui Y."/>
            <person name="Guo X."/>
            <person name="Zheng S."/>
            <person name="Wang B."/>
            <person name="Yu K."/>
            <person name="Liang Q."/>
            <person name="Yang W."/>
            <person name="Lou X."/>
            <person name="Chen J."/>
            <person name="Feng M."/>
            <person name="Jian J."/>
            <person name="Zhang X."/>
            <person name="Luo G."/>
            <person name="Jiang Y."/>
            <person name="Liu J."/>
            <person name="Wang Z."/>
            <person name="Sha Y."/>
            <person name="Zhang B."/>
            <person name="Wu H."/>
            <person name="Tang D."/>
            <person name="Shen Q."/>
            <person name="Xue P."/>
            <person name="Zou S."/>
            <person name="Wang X."/>
            <person name="Liu X."/>
            <person name="Wang F."/>
            <person name="Yang Y."/>
            <person name="An X."/>
            <person name="Dong Z."/>
            <person name="Zhang K."/>
            <person name="Zhang X."/>
            <person name="Luo M.C."/>
            <person name="Dvorak J."/>
            <person name="Tong Y."/>
            <person name="Wang J."/>
            <person name="Yang H."/>
            <person name="Li Z."/>
            <person name="Wang D."/>
            <person name="Zhang A."/>
            <person name="Wang J."/>
        </authorList>
    </citation>
    <scope>NUCLEOTIDE SEQUENCE</scope>
    <source>
        <strain evidence="2">cv. G1812</strain>
    </source>
</reference>
<proteinExistence type="predicted"/>
<sequence>SWEELILVKLGFYVHGEFCKHHRFVQPRGKEACVNRFPQCHPSDNDVLCSLLLGMATRSATVQSPHGPSVRSTHSSLISSRDCLLLLFSPAACPT</sequence>
<evidence type="ECO:0000313" key="2">
    <source>
        <dbReference type="Proteomes" id="UP000015106"/>
    </source>
</evidence>
<dbReference type="EnsemblPlants" id="TuG1812G0100001986.01.T05">
    <property type="protein sequence ID" value="TuG1812G0100001986.01.T05"/>
    <property type="gene ID" value="TuG1812G0100001986.01"/>
</dbReference>
<dbReference type="Gramene" id="TuG1812G0100001986.01.T05">
    <property type="protein sequence ID" value="TuG1812G0100001986.01.T05"/>
    <property type="gene ID" value="TuG1812G0100001986.01"/>
</dbReference>